<keyword evidence="5" id="KW-0472">Membrane</keyword>
<dbReference type="InterPro" id="IPR003593">
    <property type="entry name" value="AAA+_ATPase"/>
</dbReference>
<dbReference type="PROSITE" id="PS50893">
    <property type="entry name" value="ABC_TRANSPORTER_2"/>
    <property type="match status" value="2"/>
</dbReference>
<dbReference type="EMBL" id="CAJNNW010025967">
    <property type="protein sequence ID" value="CAE8681526.1"/>
    <property type="molecule type" value="Genomic_DNA"/>
</dbReference>
<sequence>MTIEYARESNVLGGMELRRRHVPPWRVDRAPGRFRRSAAVAAAAMVVLLTSVHASSSALAISSEAMRPRGSSVAPRQWRWMGQAAACSLSRFSSAVQRHARAAGTLLEATDLYGSHDDIRTLFRIPRLVVKPGQKLAVVGSNGCGKSTLLAALSGRNPAKGGEVKLRPGARVAVVDQNPRFDPEKSVTDTIYANANSKEAVASQKYREFTRSGGSPEELQAALDVMEEAEAWDWDTNVANVIKELGLEQMKDRAVGTLSGGEERRVALAIALVDLKSTDLLVLDEPTNHLSSEGCEWLQGTLQAADHLSLILVTHDRYFLDEVSDQILELDGLGETFSHPGGWQDFLKRREERYQIKASQVADARVQLKRAEEWMARGPRGRGTKNKAQISGFHEVKDRSNAVIAADDGAPLLQSKFLKAKDLTASAKLLTLSFRNVTVELPGRGAILKQISVDFTPGMKIGIVGPNGAGKSTLVKALIGDIPLASGERILGDGVLVGHLPQEQPEWPDPTRKVMDVVGDMTQMVIALSEGKSLTKEKATADLLKSINFAQSRWQTQVGMLSGGESRRLQLLSVLSQRPNVLILDEPTNDLDAVTVDALEQMLQPWPGTVILVSHDRSLLDGVCNTLLVMQPDGSQPQVWQGSHQELRDFQKQKEKSDAKGLTVPEAKSSIGNPDAGPPAVASEAATPARTGVSASREQRQAKKQLKKVEDNIEKLEAELAVIDSQMAEFYDDAKKLLELTKQRQKLEEACCWAVFCLFVCCHVGLLFMWLLLFWLLLLLLLLLFMLACYCYCCCCYCCYCCCYCCCCYCCCCMYSCCGCCCCYCCCCCRYRCCFCCSCWLVIVVVIIVVVVVVIVAVVVIAVGQELQAYIKCFCTHSVS</sequence>
<feature type="coiled-coil region" evidence="3">
    <location>
        <begin position="699"/>
        <end position="733"/>
    </location>
</feature>
<keyword evidence="2" id="KW-0067">ATP-binding</keyword>
<dbReference type="Pfam" id="PF00005">
    <property type="entry name" value="ABC_tran"/>
    <property type="match status" value="2"/>
</dbReference>
<dbReference type="GO" id="GO:0016887">
    <property type="term" value="F:ATP hydrolysis activity"/>
    <property type="evidence" value="ECO:0007669"/>
    <property type="project" value="InterPro"/>
</dbReference>
<dbReference type="Proteomes" id="UP000626109">
    <property type="component" value="Unassembled WGS sequence"/>
</dbReference>
<evidence type="ECO:0000259" key="6">
    <source>
        <dbReference type="PROSITE" id="PS50893"/>
    </source>
</evidence>
<feature type="transmembrane region" description="Helical" evidence="5">
    <location>
        <begin position="753"/>
        <end position="782"/>
    </location>
</feature>
<proteinExistence type="predicted"/>
<evidence type="ECO:0000256" key="3">
    <source>
        <dbReference type="SAM" id="Coils"/>
    </source>
</evidence>
<evidence type="ECO:0000256" key="1">
    <source>
        <dbReference type="ARBA" id="ARBA00022741"/>
    </source>
</evidence>
<feature type="domain" description="ABC transporter" evidence="6">
    <location>
        <begin position="107"/>
        <end position="358"/>
    </location>
</feature>
<evidence type="ECO:0000313" key="7">
    <source>
        <dbReference type="EMBL" id="CAE8681526.1"/>
    </source>
</evidence>
<reference evidence="7" key="1">
    <citation type="submission" date="2021-02" db="EMBL/GenBank/DDBJ databases">
        <authorList>
            <person name="Dougan E. K."/>
            <person name="Rhodes N."/>
            <person name="Thang M."/>
            <person name="Chan C."/>
        </authorList>
    </citation>
    <scope>NUCLEOTIDE SEQUENCE</scope>
</reference>
<feature type="compositionally biased region" description="Polar residues" evidence="4">
    <location>
        <begin position="635"/>
        <end position="644"/>
    </location>
</feature>
<dbReference type="FunFam" id="3.40.50.300:FF:000011">
    <property type="entry name" value="Putative ABC transporter ATP-binding component"/>
    <property type="match status" value="1"/>
</dbReference>
<dbReference type="InterPro" id="IPR051309">
    <property type="entry name" value="ABCF_ATPase"/>
</dbReference>
<comment type="caution">
    <text evidence="7">The sequence shown here is derived from an EMBL/GenBank/DDBJ whole genome shotgun (WGS) entry which is preliminary data.</text>
</comment>
<evidence type="ECO:0000313" key="8">
    <source>
        <dbReference type="Proteomes" id="UP000626109"/>
    </source>
</evidence>
<dbReference type="PANTHER" id="PTHR42855:SF1">
    <property type="entry name" value="ABC TRANSPORTER DOMAIN-CONTAINING PROTEIN"/>
    <property type="match status" value="1"/>
</dbReference>
<feature type="domain" description="ABC transporter" evidence="6">
    <location>
        <begin position="432"/>
        <end position="666"/>
    </location>
</feature>
<gene>
    <name evidence="7" type="ORF">PGLA2088_LOCUS22473</name>
</gene>
<feature type="compositionally biased region" description="Basic and acidic residues" evidence="4">
    <location>
        <begin position="645"/>
        <end position="659"/>
    </location>
</feature>
<dbReference type="SMART" id="SM00382">
    <property type="entry name" value="AAA"/>
    <property type="match status" value="2"/>
</dbReference>
<dbReference type="GO" id="GO:0005524">
    <property type="term" value="F:ATP binding"/>
    <property type="evidence" value="ECO:0007669"/>
    <property type="project" value="UniProtKB-KW"/>
</dbReference>
<evidence type="ECO:0000256" key="2">
    <source>
        <dbReference type="ARBA" id="ARBA00022840"/>
    </source>
</evidence>
<organism evidence="7 8">
    <name type="scientific">Polarella glacialis</name>
    <name type="common">Dinoflagellate</name>
    <dbReference type="NCBI Taxonomy" id="89957"/>
    <lineage>
        <taxon>Eukaryota</taxon>
        <taxon>Sar</taxon>
        <taxon>Alveolata</taxon>
        <taxon>Dinophyceae</taxon>
        <taxon>Suessiales</taxon>
        <taxon>Suessiaceae</taxon>
        <taxon>Polarella</taxon>
    </lineage>
</organism>
<keyword evidence="5" id="KW-1133">Transmembrane helix</keyword>
<keyword evidence="5" id="KW-0812">Transmembrane</keyword>
<dbReference type="InterPro" id="IPR003439">
    <property type="entry name" value="ABC_transporter-like_ATP-bd"/>
</dbReference>
<name>A0A813JM25_POLGL</name>
<feature type="region of interest" description="Disordered" evidence="4">
    <location>
        <begin position="635"/>
        <end position="699"/>
    </location>
</feature>
<dbReference type="PANTHER" id="PTHR42855">
    <property type="entry name" value="ABC TRANSPORTER ATP-BINDING SUBUNIT"/>
    <property type="match status" value="1"/>
</dbReference>
<dbReference type="InterPro" id="IPR027417">
    <property type="entry name" value="P-loop_NTPase"/>
</dbReference>
<dbReference type="AlphaFoldDB" id="A0A813JM25"/>
<keyword evidence="3" id="KW-0175">Coiled coil</keyword>
<dbReference type="PROSITE" id="PS00211">
    <property type="entry name" value="ABC_TRANSPORTER_1"/>
    <property type="match status" value="1"/>
</dbReference>
<feature type="transmembrane region" description="Helical" evidence="5">
    <location>
        <begin position="840"/>
        <end position="863"/>
    </location>
</feature>
<dbReference type="InterPro" id="IPR017871">
    <property type="entry name" value="ABC_transporter-like_CS"/>
</dbReference>
<dbReference type="CDD" id="cd03221">
    <property type="entry name" value="ABCF_EF-3"/>
    <property type="match status" value="2"/>
</dbReference>
<protein>
    <recommendedName>
        <fullName evidence="6">ABC transporter domain-containing protein</fullName>
    </recommendedName>
</protein>
<accession>A0A813JM25</accession>
<dbReference type="SUPFAM" id="SSF52540">
    <property type="entry name" value="P-loop containing nucleoside triphosphate hydrolases"/>
    <property type="match status" value="2"/>
</dbReference>
<evidence type="ECO:0000256" key="5">
    <source>
        <dbReference type="SAM" id="Phobius"/>
    </source>
</evidence>
<keyword evidence="1" id="KW-0547">Nucleotide-binding</keyword>
<evidence type="ECO:0000256" key="4">
    <source>
        <dbReference type="SAM" id="MobiDB-lite"/>
    </source>
</evidence>
<dbReference type="Gene3D" id="3.40.50.300">
    <property type="entry name" value="P-loop containing nucleotide triphosphate hydrolases"/>
    <property type="match status" value="2"/>
</dbReference>